<proteinExistence type="predicted"/>
<dbReference type="InterPro" id="IPR052413">
    <property type="entry name" value="SUR7_domain"/>
</dbReference>
<feature type="transmembrane region" description="Helical" evidence="2">
    <location>
        <begin position="243"/>
        <end position="267"/>
    </location>
</feature>
<evidence type="ECO:0000313" key="3">
    <source>
        <dbReference type="EMBL" id="CCD27167.1"/>
    </source>
</evidence>
<sequence>MGRIKTFFKRPFQNLTALERLVQWIRIISTFANIVLSLMITDSAWRFPTKFYMGRLDTFQFDIAQGIFNVLKDTMETSNGINNGVGLTTSELYILTSYTLTQVENFPQYITASLYGTCNTWFNTTEMPLDGTMLVEAHKRNSNSSITNACYYNGSDFIFDYREILSTYGLKIVLDYAYPAEKDATGYNGYLKWTRTNKIHLLKLMKSVITMEFITFFLTYWYYSVKGRFINGLQEKILVHLISLLSFTVFICGIVSIAGLAFMNYTLQSRIKTELGGFGFSYHLGRSWFCCLWLLTSFLGIGCLIWSGLEWCISDTEEPNFDDPDNQMLGYQPGVFTGTDNNDNKDTAILNETNEPGSDMYLNRHGDANSSRSLPVNPFDDQSRSASIEEYEMETISLRHSNESERSIQKIVQPSPTMYF</sequence>
<name>G0WH89_NAUDC</name>
<evidence type="ECO:0008006" key="5">
    <source>
        <dbReference type="Google" id="ProtNLM"/>
    </source>
</evidence>
<accession>G0WH89</accession>
<dbReference type="PANTHER" id="PTHR28019">
    <property type="entry name" value="CELL MEMBRANE PROTEIN YLR413W-RELATED"/>
    <property type="match status" value="1"/>
</dbReference>
<feature type="transmembrane region" description="Helical" evidence="2">
    <location>
        <begin position="288"/>
        <end position="309"/>
    </location>
</feature>
<dbReference type="HOGENOM" id="CLU_042615_0_0_1"/>
<dbReference type="GO" id="GO:0031505">
    <property type="term" value="P:fungal-type cell wall organization"/>
    <property type="evidence" value="ECO:0007669"/>
    <property type="project" value="TreeGrafter"/>
</dbReference>
<organism evidence="3 4">
    <name type="scientific">Naumovozyma dairenensis (strain ATCC 10597 / BCRC 20456 / CBS 421 / NBRC 0211 / NRRL Y-12639)</name>
    <name type="common">Saccharomyces dairenensis</name>
    <dbReference type="NCBI Taxonomy" id="1071378"/>
    <lineage>
        <taxon>Eukaryota</taxon>
        <taxon>Fungi</taxon>
        <taxon>Dikarya</taxon>
        <taxon>Ascomycota</taxon>
        <taxon>Saccharomycotina</taxon>
        <taxon>Saccharomycetes</taxon>
        <taxon>Saccharomycetales</taxon>
        <taxon>Saccharomycetaceae</taxon>
        <taxon>Naumovozyma</taxon>
    </lineage>
</organism>
<gene>
    <name evidence="3" type="primary">NDAI0J02750</name>
    <name evidence="3" type="ordered locus">NDAI_0J02750</name>
</gene>
<dbReference type="PANTHER" id="PTHR28019:SF6">
    <property type="entry name" value="PROTEIN ECM7"/>
    <property type="match status" value="1"/>
</dbReference>
<dbReference type="GO" id="GO:0006816">
    <property type="term" value="P:calcium ion transport"/>
    <property type="evidence" value="ECO:0007669"/>
    <property type="project" value="EnsemblFungi"/>
</dbReference>
<keyword evidence="2" id="KW-0472">Membrane</keyword>
<feature type="region of interest" description="Disordered" evidence="1">
    <location>
        <begin position="352"/>
        <end position="384"/>
    </location>
</feature>
<dbReference type="GO" id="GO:0005886">
    <property type="term" value="C:plasma membrane"/>
    <property type="evidence" value="ECO:0007669"/>
    <property type="project" value="TreeGrafter"/>
</dbReference>
<dbReference type="EMBL" id="HE580276">
    <property type="protein sequence ID" value="CCD27167.1"/>
    <property type="molecule type" value="Genomic_DNA"/>
</dbReference>
<dbReference type="eggNOG" id="ENOG502R7IE">
    <property type="taxonomic scope" value="Eukaryota"/>
</dbReference>
<dbReference type="KEGG" id="ndi:NDAI_0J02750"/>
<dbReference type="OrthoDB" id="4062523at2759"/>
<dbReference type="RefSeq" id="XP_003672410.1">
    <property type="nucleotide sequence ID" value="XM_003672362.1"/>
</dbReference>
<protein>
    <recommendedName>
        <fullName evidence="5">Protein ECM7</fullName>
    </recommendedName>
</protein>
<evidence type="ECO:0000256" key="2">
    <source>
        <dbReference type="SAM" id="Phobius"/>
    </source>
</evidence>
<dbReference type="GO" id="GO:0051285">
    <property type="term" value="C:cell cortex of cell tip"/>
    <property type="evidence" value="ECO:0007669"/>
    <property type="project" value="TreeGrafter"/>
</dbReference>
<keyword evidence="2" id="KW-1133">Transmembrane helix</keyword>
<reference evidence="3 4" key="1">
    <citation type="journal article" date="2011" name="Proc. Natl. Acad. Sci. U.S.A.">
        <title>Evolutionary erosion of yeast sex chromosomes by mating-type switching accidents.</title>
        <authorList>
            <person name="Gordon J.L."/>
            <person name="Armisen D."/>
            <person name="Proux-Wera E."/>
            <person name="Oheigeartaigh S.S."/>
            <person name="Byrne K.P."/>
            <person name="Wolfe K.H."/>
        </authorList>
    </citation>
    <scope>NUCLEOTIDE SEQUENCE [LARGE SCALE GENOMIC DNA]</scope>
    <source>
        <strain evidence="4">ATCC 10597 / BCRC 20456 / CBS 421 / NBRC 0211 / NRRL Y-12639</strain>
    </source>
</reference>
<keyword evidence="2" id="KW-0812">Transmembrane</keyword>
<dbReference type="Proteomes" id="UP000000689">
    <property type="component" value="Chromosome 10"/>
</dbReference>
<evidence type="ECO:0000313" key="4">
    <source>
        <dbReference type="Proteomes" id="UP000000689"/>
    </source>
</evidence>
<dbReference type="AlphaFoldDB" id="G0WH89"/>
<dbReference type="GeneID" id="11494504"/>
<dbReference type="STRING" id="1071378.G0WH89"/>
<dbReference type="OMA" id="WSGLEWC"/>
<keyword evidence="4" id="KW-1185">Reference proteome</keyword>
<feature type="transmembrane region" description="Helical" evidence="2">
    <location>
        <begin position="204"/>
        <end position="223"/>
    </location>
</feature>
<evidence type="ECO:0000256" key="1">
    <source>
        <dbReference type="SAM" id="MobiDB-lite"/>
    </source>
</evidence>